<dbReference type="Pfam" id="PF00628">
    <property type="entry name" value="PHD"/>
    <property type="match status" value="1"/>
</dbReference>
<dbReference type="InterPro" id="IPR013083">
    <property type="entry name" value="Znf_RING/FYVE/PHD"/>
</dbReference>
<evidence type="ECO:0000256" key="1">
    <source>
        <dbReference type="ARBA" id="ARBA00022723"/>
    </source>
</evidence>
<gene>
    <name evidence="5" type="ORF">E2C01_062094</name>
</gene>
<keyword evidence="1" id="KW-0479">Metal-binding</keyword>
<dbReference type="Gene3D" id="3.30.40.10">
    <property type="entry name" value="Zinc/RING finger domain, C3HC4 (zinc finger)"/>
    <property type="match status" value="1"/>
</dbReference>
<feature type="domain" description="PHD-type" evidence="4">
    <location>
        <begin position="5"/>
        <end position="34"/>
    </location>
</feature>
<keyword evidence="6" id="KW-1185">Reference proteome</keyword>
<protein>
    <recommendedName>
        <fullName evidence="4">PHD-type domain-containing protein</fullName>
    </recommendedName>
</protein>
<dbReference type="InterPro" id="IPR019787">
    <property type="entry name" value="Znf_PHD-finger"/>
</dbReference>
<name>A0A5B7HG55_PORTR</name>
<dbReference type="GO" id="GO:0008270">
    <property type="term" value="F:zinc ion binding"/>
    <property type="evidence" value="ECO:0007669"/>
    <property type="project" value="UniProtKB-KW"/>
</dbReference>
<keyword evidence="2" id="KW-0863">Zinc-finger</keyword>
<evidence type="ECO:0000313" key="5">
    <source>
        <dbReference type="EMBL" id="MPC67908.1"/>
    </source>
</evidence>
<reference evidence="5 6" key="1">
    <citation type="submission" date="2019-05" db="EMBL/GenBank/DDBJ databases">
        <title>Another draft genome of Portunus trituberculatus and its Hox gene families provides insights of decapod evolution.</title>
        <authorList>
            <person name="Jeong J.-H."/>
            <person name="Song I."/>
            <person name="Kim S."/>
            <person name="Choi T."/>
            <person name="Kim D."/>
            <person name="Ryu S."/>
            <person name="Kim W."/>
        </authorList>
    </citation>
    <scope>NUCLEOTIDE SEQUENCE [LARGE SCALE GENOMIC DNA]</scope>
    <source>
        <tissue evidence="5">Muscle</tissue>
    </source>
</reference>
<accession>A0A5B7HG55</accession>
<dbReference type="Proteomes" id="UP000324222">
    <property type="component" value="Unassembled WGS sequence"/>
</dbReference>
<dbReference type="InterPro" id="IPR011011">
    <property type="entry name" value="Znf_FYVE_PHD"/>
</dbReference>
<comment type="caution">
    <text evidence="5">The sequence shown here is derived from an EMBL/GenBank/DDBJ whole genome shotgun (WGS) entry which is preliminary data.</text>
</comment>
<dbReference type="SUPFAM" id="SSF57903">
    <property type="entry name" value="FYVE/PHD zinc finger"/>
    <property type="match status" value="1"/>
</dbReference>
<dbReference type="EMBL" id="VSRR010026956">
    <property type="protein sequence ID" value="MPC67908.1"/>
    <property type="molecule type" value="Genomic_DNA"/>
</dbReference>
<organism evidence="5 6">
    <name type="scientific">Portunus trituberculatus</name>
    <name type="common">Swimming crab</name>
    <name type="synonym">Neptunus trituberculatus</name>
    <dbReference type="NCBI Taxonomy" id="210409"/>
    <lineage>
        <taxon>Eukaryota</taxon>
        <taxon>Metazoa</taxon>
        <taxon>Ecdysozoa</taxon>
        <taxon>Arthropoda</taxon>
        <taxon>Crustacea</taxon>
        <taxon>Multicrustacea</taxon>
        <taxon>Malacostraca</taxon>
        <taxon>Eumalacostraca</taxon>
        <taxon>Eucarida</taxon>
        <taxon>Decapoda</taxon>
        <taxon>Pleocyemata</taxon>
        <taxon>Brachyura</taxon>
        <taxon>Eubrachyura</taxon>
        <taxon>Portunoidea</taxon>
        <taxon>Portunidae</taxon>
        <taxon>Portuninae</taxon>
        <taxon>Portunus</taxon>
    </lineage>
</organism>
<evidence type="ECO:0000256" key="3">
    <source>
        <dbReference type="ARBA" id="ARBA00022833"/>
    </source>
</evidence>
<keyword evidence="3" id="KW-0862">Zinc</keyword>
<proteinExistence type="predicted"/>
<evidence type="ECO:0000313" key="6">
    <source>
        <dbReference type="Proteomes" id="UP000324222"/>
    </source>
</evidence>
<dbReference type="AlphaFoldDB" id="A0A5B7HG55"/>
<evidence type="ECO:0000259" key="4">
    <source>
        <dbReference type="Pfam" id="PF00628"/>
    </source>
</evidence>
<sequence>MDPMRGEEWVCCANCKSWAHEQCAGKDDDDDDDDAEEEVFIWLMRNVKGYDDDEEEFLLSVIYANKDLFLHVQFAGLGSRL</sequence>
<evidence type="ECO:0000256" key="2">
    <source>
        <dbReference type="ARBA" id="ARBA00022771"/>
    </source>
</evidence>